<feature type="repeat" description="TPR" evidence="3">
    <location>
        <begin position="25"/>
        <end position="58"/>
    </location>
</feature>
<dbReference type="InterPro" id="IPR011990">
    <property type="entry name" value="TPR-like_helical_dom_sf"/>
</dbReference>
<keyword evidence="1" id="KW-0677">Repeat</keyword>
<evidence type="ECO:0000256" key="1">
    <source>
        <dbReference type="ARBA" id="ARBA00022737"/>
    </source>
</evidence>
<dbReference type="InterPro" id="IPR019734">
    <property type="entry name" value="TPR_rpt"/>
</dbReference>
<organism evidence="4 5">
    <name type="scientific">Fervidibacillus albus</name>
    <dbReference type="NCBI Taxonomy" id="2980026"/>
    <lineage>
        <taxon>Bacteria</taxon>
        <taxon>Bacillati</taxon>
        <taxon>Bacillota</taxon>
        <taxon>Bacilli</taxon>
        <taxon>Bacillales</taxon>
        <taxon>Bacillaceae</taxon>
        <taxon>Fervidibacillus</taxon>
    </lineage>
</organism>
<keyword evidence="2 3" id="KW-0802">TPR repeat</keyword>
<protein>
    <submittedName>
        <fullName evidence="4">Tetratricopeptide repeat protein</fullName>
    </submittedName>
</protein>
<dbReference type="SMART" id="SM00028">
    <property type="entry name" value="TPR"/>
    <property type="match status" value="5"/>
</dbReference>
<dbReference type="KEGG" id="faf:OE104_00465"/>
<dbReference type="InterPro" id="IPR051012">
    <property type="entry name" value="CellSynth/LPSAsmb/PSIAsmb"/>
</dbReference>
<evidence type="ECO:0000313" key="4">
    <source>
        <dbReference type="EMBL" id="WAA09892.1"/>
    </source>
</evidence>
<dbReference type="Pfam" id="PF13181">
    <property type="entry name" value="TPR_8"/>
    <property type="match status" value="1"/>
</dbReference>
<gene>
    <name evidence="4" type="ORF">OE104_00465</name>
</gene>
<evidence type="ECO:0000256" key="2">
    <source>
        <dbReference type="ARBA" id="ARBA00022803"/>
    </source>
</evidence>
<dbReference type="Pfam" id="PF14559">
    <property type="entry name" value="TPR_19"/>
    <property type="match status" value="1"/>
</dbReference>
<dbReference type="PROSITE" id="PS50005">
    <property type="entry name" value="TPR"/>
    <property type="match status" value="1"/>
</dbReference>
<sequence>MQKKDQMQVDQDDHEKNVYSFIPSGEFYFSKGIEAYQKNDLQNAKKYLQRAMELEPMEPIIACQYAIVLGELELYEQSNEVVHKVLNEIDPNMHECHYFLANNYAYMGLYKKSLYHAKKYIQLEPNGEFAKDTLELLNIVSVEGEDEHADTMPLTQYEDEELIERQDEAMHLLEKGKYEEAIVEFEQLIEKHPDFWPAYNNLALAYYYLGKGDLAKEVTEQVLAESPGNLHALCNLVVFLYYDGEDYRSFLPALEKIHPISVDHRYKLGITFSILGEYEKGYLWLHKIAKYVPNDDGSFYYWYSCAAYNVGKEQQAELAWKKLLEHHPDKIGMEPWKFEQRKNSGRDNVDF</sequence>
<evidence type="ECO:0000256" key="3">
    <source>
        <dbReference type="PROSITE-ProRule" id="PRU00339"/>
    </source>
</evidence>
<dbReference type="AlphaFoldDB" id="A0A9E8LUU0"/>
<reference evidence="4" key="1">
    <citation type="submission" date="2022-09" db="EMBL/GenBank/DDBJ databases">
        <title>Complete Genomes of Fervidibacillus albus and Fervidibacillus halotolerans isolated from tidal flat sediments.</title>
        <authorList>
            <person name="Kwon K.K."/>
            <person name="Yang S.-H."/>
            <person name="Park M.J."/>
            <person name="Oh H.-M."/>
        </authorList>
    </citation>
    <scope>NUCLEOTIDE SEQUENCE</scope>
    <source>
        <strain evidence="4">MEBiC13591</strain>
    </source>
</reference>
<dbReference type="SUPFAM" id="SSF48452">
    <property type="entry name" value="TPR-like"/>
    <property type="match status" value="2"/>
</dbReference>
<accession>A0A9E8LUU0</accession>
<dbReference type="Proteomes" id="UP001164718">
    <property type="component" value="Chromosome"/>
</dbReference>
<name>A0A9E8LUU0_9BACI</name>
<dbReference type="PANTHER" id="PTHR45586:SF1">
    <property type="entry name" value="LIPOPOLYSACCHARIDE ASSEMBLY PROTEIN B"/>
    <property type="match status" value="1"/>
</dbReference>
<dbReference type="Gene3D" id="1.25.40.10">
    <property type="entry name" value="Tetratricopeptide repeat domain"/>
    <property type="match status" value="2"/>
</dbReference>
<proteinExistence type="predicted"/>
<keyword evidence="5" id="KW-1185">Reference proteome</keyword>
<dbReference type="RefSeq" id="WP_275417674.1">
    <property type="nucleotide sequence ID" value="NZ_CP106878.1"/>
</dbReference>
<evidence type="ECO:0000313" key="5">
    <source>
        <dbReference type="Proteomes" id="UP001164718"/>
    </source>
</evidence>
<dbReference type="PANTHER" id="PTHR45586">
    <property type="entry name" value="TPR REPEAT-CONTAINING PROTEIN PA4667"/>
    <property type="match status" value="1"/>
</dbReference>
<dbReference type="EMBL" id="CP106878">
    <property type="protein sequence ID" value="WAA09892.1"/>
    <property type="molecule type" value="Genomic_DNA"/>
</dbReference>